<accession>A0A0F3RH88</accession>
<organism evidence="1 2">
    <name type="scientific">Orientia tsutsugamushi str. UT144</name>
    <dbReference type="NCBI Taxonomy" id="1441384"/>
    <lineage>
        <taxon>Bacteria</taxon>
        <taxon>Pseudomonadati</taxon>
        <taxon>Pseudomonadota</taxon>
        <taxon>Alphaproteobacteria</taxon>
        <taxon>Rickettsiales</taxon>
        <taxon>Rickettsiaceae</taxon>
        <taxon>Rickettsieae</taxon>
        <taxon>Orientia</taxon>
    </lineage>
</organism>
<sequence>LQSNETGAWYPQPLYIQELQQLVNRLNVLIKHKTQETID</sequence>
<reference evidence="1 2" key="1">
    <citation type="submission" date="2015-01" db="EMBL/GenBank/DDBJ databases">
        <title>Genome Sequencing of Rickettsiales.</title>
        <authorList>
            <person name="Daugherty S.C."/>
            <person name="Su Q."/>
            <person name="Abolude K."/>
            <person name="Beier-Sexton M."/>
            <person name="Carlyon J.A."/>
            <person name="Carter R."/>
            <person name="Day N.P."/>
            <person name="Dumler S.J."/>
            <person name="Dyachenko V."/>
            <person name="Godinez A."/>
            <person name="Kurtti T.J."/>
            <person name="Lichay M."/>
            <person name="Mullins K.E."/>
            <person name="Ott S."/>
            <person name="Pappas-Brown V."/>
            <person name="Paris D.H."/>
            <person name="Patel P."/>
            <person name="Richards A.L."/>
            <person name="Sadzewicz L."/>
            <person name="Sears K."/>
            <person name="Seidman D."/>
            <person name="Sengamalay N."/>
            <person name="Stenos J."/>
            <person name="Tallon L.J."/>
            <person name="Vincent G."/>
            <person name="Fraser C.M."/>
            <person name="Munderloh U."/>
            <person name="Dunning-Hotopp J.C."/>
        </authorList>
    </citation>
    <scope>NUCLEOTIDE SEQUENCE [LARGE SCALE GENOMIC DNA]</scope>
    <source>
        <strain evidence="1 2">UT144</strain>
    </source>
</reference>
<dbReference type="AlphaFoldDB" id="A0A0F3RH88"/>
<evidence type="ECO:0000313" key="2">
    <source>
        <dbReference type="Proteomes" id="UP000033580"/>
    </source>
</evidence>
<dbReference type="EMBL" id="LAOR01000212">
    <property type="protein sequence ID" value="KJW05795.1"/>
    <property type="molecule type" value="Genomic_DNA"/>
</dbReference>
<gene>
    <name evidence="1" type="ORF">OTUT144_2135</name>
</gene>
<comment type="caution">
    <text evidence="1">The sequence shown here is derived from an EMBL/GenBank/DDBJ whole genome shotgun (WGS) entry which is preliminary data.</text>
</comment>
<protein>
    <submittedName>
        <fullName evidence="1">Putative transposase</fullName>
    </submittedName>
</protein>
<evidence type="ECO:0000313" key="1">
    <source>
        <dbReference type="EMBL" id="KJW05795.1"/>
    </source>
</evidence>
<dbReference type="Proteomes" id="UP000033580">
    <property type="component" value="Unassembled WGS sequence"/>
</dbReference>
<proteinExistence type="predicted"/>
<name>A0A0F3RH88_ORITS</name>
<feature type="non-terminal residue" evidence="1">
    <location>
        <position position="1"/>
    </location>
</feature>
<dbReference type="PATRIC" id="fig|1441384.3.peg.1212"/>